<proteinExistence type="predicted"/>
<comment type="caution">
    <text evidence="4">The sequence shown here is derived from an EMBL/GenBank/DDBJ whole genome shotgun (WGS) entry which is preliminary data.</text>
</comment>
<evidence type="ECO:0000313" key="4">
    <source>
        <dbReference type="EMBL" id="KHN66744.1"/>
    </source>
</evidence>
<organism evidence="4 5">
    <name type="scientific">Acinetobacter oleivorans</name>
    <dbReference type="NCBI Taxonomy" id="1148157"/>
    <lineage>
        <taxon>Bacteria</taxon>
        <taxon>Pseudomonadati</taxon>
        <taxon>Pseudomonadota</taxon>
        <taxon>Gammaproteobacteria</taxon>
        <taxon>Moraxellales</taxon>
        <taxon>Moraxellaceae</taxon>
        <taxon>Acinetobacter</taxon>
    </lineage>
</organism>
<protein>
    <submittedName>
        <fullName evidence="4">Uncharacterized protein</fullName>
    </submittedName>
</protein>
<feature type="compositionally biased region" description="Basic and acidic residues" evidence="2">
    <location>
        <begin position="449"/>
        <end position="459"/>
    </location>
</feature>
<evidence type="ECO:0000256" key="1">
    <source>
        <dbReference type="SAM" id="Coils"/>
    </source>
</evidence>
<dbReference type="EMBL" id="JHQK01000009">
    <property type="protein sequence ID" value="KHN66744.1"/>
    <property type="molecule type" value="Genomic_DNA"/>
</dbReference>
<gene>
    <name evidence="4" type="ORF">DH17_17805</name>
</gene>
<name>A0A0B2UC40_9GAMM</name>
<evidence type="ECO:0000256" key="3">
    <source>
        <dbReference type="SAM" id="Phobius"/>
    </source>
</evidence>
<keyword evidence="1" id="KW-0175">Coiled coil</keyword>
<sequence>MLFTDEEINRLALFPNIAKIVNTLYEIAQSAPLNITSINNHDFTNIDFFNNFKSFVFEFDSFLIRRNPNLKYSKRIIGQFELSLKKDNFIAGVNDNSIFFKFVVKLKIFIDAIFDLIKVDIKDFDILWNNEPNLSYFYSLLNEVMTFNNLSSDNIYFEDKIKVLEDKVNGFLKNYQEQNELLRKESNLIFRQECEIMFRETTKSYEEFRTKISDLQNRYTSSLEVDLNNLSLSVENANKDFEATYKDYEILKKLVNAKGEQNITDHYDKKATQEKRIYWSATITTIAIIILSISLAMCGLSEYNEKTNIPTSTLIEKYKDQSAEKIEKIYAIAQKNALIYLVLRLIISLLIFSSIIYTSRVAYRAYIHMRHSENMMLKLATLRPFINQLEEEDRNQIHKDLIPDYFGKDAGMVDSTNEKFKDLPANVSAVAMKAIEQISGGGSNSSTEKNSKKSEGETG</sequence>
<keyword evidence="3" id="KW-1133">Transmembrane helix</keyword>
<feature type="transmembrane region" description="Helical" evidence="3">
    <location>
        <begin position="337"/>
        <end position="357"/>
    </location>
</feature>
<accession>A0A0B2UC40</accession>
<feature type="coiled-coil region" evidence="1">
    <location>
        <begin position="172"/>
        <end position="218"/>
    </location>
</feature>
<reference evidence="4 5" key="1">
    <citation type="submission" date="2014-03" db="EMBL/GenBank/DDBJ databases">
        <title>Genome sequence of the diesel-degrader and plant-growth promoter Acinetobacter oleivorans PF-1 isolated from the roots of poplar tree.</title>
        <authorList>
            <person name="Gkorezis P."/>
            <person name="van Hamme J."/>
            <person name="Rineau F."/>
            <person name="Vangronsveld J."/>
            <person name="Francetti A."/>
        </authorList>
    </citation>
    <scope>NUCLEOTIDE SEQUENCE [LARGE SCALE GENOMIC DNA]</scope>
    <source>
        <strain evidence="4 5">PF1</strain>
    </source>
</reference>
<feature type="transmembrane region" description="Helical" evidence="3">
    <location>
        <begin position="277"/>
        <end position="297"/>
    </location>
</feature>
<dbReference type="Proteomes" id="UP000031012">
    <property type="component" value="Unassembled WGS sequence"/>
</dbReference>
<keyword evidence="3" id="KW-0812">Transmembrane</keyword>
<feature type="region of interest" description="Disordered" evidence="2">
    <location>
        <begin position="438"/>
        <end position="459"/>
    </location>
</feature>
<keyword evidence="3" id="KW-0472">Membrane</keyword>
<dbReference type="AlphaFoldDB" id="A0A0B2UC40"/>
<evidence type="ECO:0000313" key="5">
    <source>
        <dbReference type="Proteomes" id="UP000031012"/>
    </source>
</evidence>
<evidence type="ECO:0000256" key="2">
    <source>
        <dbReference type="SAM" id="MobiDB-lite"/>
    </source>
</evidence>